<dbReference type="GO" id="GO:0008519">
    <property type="term" value="F:ammonium channel activity"/>
    <property type="evidence" value="ECO:0007669"/>
    <property type="project" value="InterPro"/>
</dbReference>
<sequence length="473" mass="51092">MDAGYVAYIFFCFFGIGLFVHGLAVSCAGLTSSRSSLSQSAYSILAAALCTLQVYFIGYSLECSQYQWFASPFVGYLDNFMLFNLDLTDPLVVGSVILRTGFSLVPCCLLASAACQRGRMVPLLSFLFLWLCLVYCPVARWCWQPSGWSYKLGVLDYAGGTIIHISAGCAALVYSHILGPRFNYGQHENEPPFSLTMVIQGTTLMWLGWIGFTGGSQISDPADALHSVLNTCLSAAMGGFSWLIVDWCAYTSPTETTPVNLTSATLPTTISGWDSPARTVQESLQRPQSADSHTLSIVGFCSGVVSGLVAITPAAGYVHTWSAPLIGALGALGCNYATKLKFRIGVDDPLDVFAVHGVGGFIGTVLTGVFAAPRFRHGLITQIALQIFSAVVVACYSFVVTYLLATSLNRVNSLRLRITPEEEAYGLDLIETGESADTNQESRVRLPTDLNVGNDLPLLQNLPLSYGLYYENM</sequence>
<keyword evidence="4 8" id="KW-0812">Transmembrane</keyword>
<feature type="domain" description="Ammonium transporter AmtB-like" evidence="9">
    <location>
        <begin position="295"/>
        <end position="436"/>
    </location>
</feature>
<evidence type="ECO:0000256" key="4">
    <source>
        <dbReference type="ARBA" id="ARBA00022692"/>
    </source>
</evidence>
<feature type="transmembrane region" description="Helical" evidence="8">
    <location>
        <begin position="161"/>
        <end position="179"/>
    </location>
</feature>
<feature type="transmembrane region" description="Helical" evidence="8">
    <location>
        <begin position="91"/>
        <end position="111"/>
    </location>
</feature>
<evidence type="ECO:0000313" key="11">
    <source>
        <dbReference type="Proteomes" id="UP001362899"/>
    </source>
</evidence>
<dbReference type="PANTHER" id="PTHR43029">
    <property type="entry name" value="AMMONIUM TRANSPORTER MEP2"/>
    <property type="match status" value="1"/>
</dbReference>
<dbReference type="SUPFAM" id="SSF111352">
    <property type="entry name" value="Ammonium transporter"/>
    <property type="match status" value="1"/>
</dbReference>
<dbReference type="EMBL" id="BTGC01000008">
    <property type="protein sequence ID" value="GMM53134.1"/>
    <property type="molecule type" value="Genomic_DNA"/>
</dbReference>
<comment type="subcellular location">
    <subcellularLocation>
        <location evidence="1">Membrane</location>
        <topology evidence="1">Multi-pass membrane protein</topology>
    </subcellularLocation>
</comment>
<evidence type="ECO:0000256" key="8">
    <source>
        <dbReference type="SAM" id="Phobius"/>
    </source>
</evidence>
<organism evidence="10 11">
    <name type="scientific">Starmerella bacillaris</name>
    <name type="common">Yeast</name>
    <name type="synonym">Candida zemplinina</name>
    <dbReference type="NCBI Taxonomy" id="1247836"/>
    <lineage>
        <taxon>Eukaryota</taxon>
        <taxon>Fungi</taxon>
        <taxon>Dikarya</taxon>
        <taxon>Ascomycota</taxon>
        <taxon>Saccharomycotina</taxon>
        <taxon>Dipodascomycetes</taxon>
        <taxon>Dipodascales</taxon>
        <taxon>Trichomonascaceae</taxon>
        <taxon>Starmerella</taxon>
    </lineage>
</organism>
<dbReference type="InterPro" id="IPR029020">
    <property type="entry name" value="Ammonium/urea_transptr"/>
</dbReference>
<evidence type="ECO:0000256" key="5">
    <source>
        <dbReference type="ARBA" id="ARBA00022989"/>
    </source>
</evidence>
<gene>
    <name evidence="10" type="ORF">DASB73_040970</name>
</gene>
<feature type="transmembrane region" description="Helical" evidence="8">
    <location>
        <begin position="191"/>
        <end position="212"/>
    </location>
</feature>
<keyword evidence="7" id="KW-0924">Ammonia transport</keyword>
<feature type="transmembrane region" description="Helical" evidence="8">
    <location>
        <begin position="350"/>
        <end position="371"/>
    </location>
</feature>
<feature type="transmembrane region" description="Helical" evidence="8">
    <location>
        <begin position="42"/>
        <end position="61"/>
    </location>
</feature>
<accession>A0AAV5RRH5</accession>
<feature type="transmembrane region" description="Helical" evidence="8">
    <location>
        <begin position="295"/>
        <end position="315"/>
    </location>
</feature>
<evidence type="ECO:0000256" key="7">
    <source>
        <dbReference type="ARBA" id="ARBA00023177"/>
    </source>
</evidence>
<dbReference type="Proteomes" id="UP001362899">
    <property type="component" value="Unassembled WGS sequence"/>
</dbReference>
<dbReference type="GO" id="GO:0005886">
    <property type="term" value="C:plasma membrane"/>
    <property type="evidence" value="ECO:0007669"/>
    <property type="project" value="TreeGrafter"/>
</dbReference>
<evidence type="ECO:0000256" key="2">
    <source>
        <dbReference type="ARBA" id="ARBA00005887"/>
    </source>
</evidence>
<feature type="transmembrane region" description="Helical" evidence="8">
    <location>
        <begin position="6"/>
        <end position="30"/>
    </location>
</feature>
<keyword evidence="11" id="KW-1185">Reference proteome</keyword>
<dbReference type="InterPro" id="IPR001905">
    <property type="entry name" value="Ammonium_transpt"/>
</dbReference>
<evidence type="ECO:0000256" key="3">
    <source>
        <dbReference type="ARBA" id="ARBA00022448"/>
    </source>
</evidence>
<evidence type="ECO:0000313" key="10">
    <source>
        <dbReference type="EMBL" id="GMM53134.1"/>
    </source>
</evidence>
<keyword evidence="6 8" id="KW-0472">Membrane</keyword>
<evidence type="ECO:0000259" key="9">
    <source>
        <dbReference type="Pfam" id="PF00909"/>
    </source>
</evidence>
<dbReference type="PANTHER" id="PTHR43029:SF10">
    <property type="entry name" value="AMMONIUM TRANSPORTER MEP2"/>
    <property type="match status" value="1"/>
</dbReference>
<keyword evidence="5 8" id="KW-1133">Transmembrane helix</keyword>
<name>A0AAV5RRH5_STABA</name>
<proteinExistence type="inferred from homology"/>
<keyword evidence="3" id="KW-0813">Transport</keyword>
<reference evidence="10 11" key="1">
    <citation type="journal article" date="2023" name="Elife">
        <title>Identification of key yeast species and microbe-microbe interactions impacting larval growth of Drosophila in the wild.</title>
        <authorList>
            <person name="Mure A."/>
            <person name="Sugiura Y."/>
            <person name="Maeda R."/>
            <person name="Honda K."/>
            <person name="Sakurai N."/>
            <person name="Takahashi Y."/>
            <person name="Watada M."/>
            <person name="Katoh T."/>
            <person name="Gotoh A."/>
            <person name="Gotoh Y."/>
            <person name="Taniguchi I."/>
            <person name="Nakamura K."/>
            <person name="Hayashi T."/>
            <person name="Katayama T."/>
            <person name="Uemura T."/>
            <person name="Hattori Y."/>
        </authorList>
    </citation>
    <scope>NUCLEOTIDE SEQUENCE [LARGE SCALE GENOMIC DNA]</scope>
    <source>
        <strain evidence="10 11">SB-73</strain>
    </source>
</reference>
<dbReference type="Gene3D" id="1.10.3430.10">
    <property type="entry name" value="Ammonium transporter AmtB like domains"/>
    <property type="match status" value="1"/>
</dbReference>
<dbReference type="AlphaFoldDB" id="A0AAV5RRH5"/>
<protein>
    <recommendedName>
        <fullName evidence="9">Ammonium transporter AmtB-like domain-containing protein</fullName>
    </recommendedName>
</protein>
<dbReference type="Pfam" id="PF00909">
    <property type="entry name" value="Ammonium_transp"/>
    <property type="match status" value="2"/>
</dbReference>
<evidence type="ECO:0000256" key="6">
    <source>
        <dbReference type="ARBA" id="ARBA00023136"/>
    </source>
</evidence>
<feature type="transmembrane region" description="Helical" evidence="8">
    <location>
        <begin position="123"/>
        <end position="141"/>
    </location>
</feature>
<evidence type="ECO:0000256" key="1">
    <source>
        <dbReference type="ARBA" id="ARBA00004141"/>
    </source>
</evidence>
<feature type="transmembrane region" description="Helical" evidence="8">
    <location>
        <begin position="383"/>
        <end position="405"/>
    </location>
</feature>
<feature type="domain" description="Ammonium transporter AmtB-like" evidence="9">
    <location>
        <begin position="9"/>
        <end position="251"/>
    </location>
</feature>
<comment type="similarity">
    <text evidence="2">Belongs to the ammonia transporter channel (TC 1.A.11.2) family.</text>
</comment>
<feature type="transmembrane region" description="Helical" evidence="8">
    <location>
        <begin position="224"/>
        <end position="245"/>
    </location>
</feature>
<comment type="caution">
    <text evidence="10">The sequence shown here is derived from an EMBL/GenBank/DDBJ whole genome shotgun (WGS) entry which is preliminary data.</text>
</comment>
<dbReference type="InterPro" id="IPR024041">
    <property type="entry name" value="NH4_transpt_AmtB-like_dom"/>
</dbReference>
<feature type="transmembrane region" description="Helical" evidence="8">
    <location>
        <begin position="321"/>
        <end position="338"/>
    </location>
</feature>